<dbReference type="Pfam" id="PF01683">
    <property type="entry name" value="EB"/>
    <property type="match status" value="1"/>
</dbReference>
<sequence>MAPERGICVKRKQVLPGRQCSSTDMCISESVCRNGTCQCEENRIIKAGRCEIRKIVQAGEQCKTGDECLGNSTCNGDICECSAGEVVRGGRCQKRMTTILISQQLFTATLVNFHFPAGGSCMKGEICDGGSFCDSTSKICSCVRGEEIKRGKCIKIVRKNLPIQGMDWFILGLAVLSTTKLISPSTVSTSTMQPRINRYRCFQNSDCVRGAVCKNNACLAFWGSVVGKEVSAPSQILYVLKASVDVCPVIEFLDLLNHSNNYVFQEDDSIDNNRSTYYLNSKDNYYCTNN</sequence>
<dbReference type="Proteomes" id="UP000095283">
    <property type="component" value="Unplaced"/>
</dbReference>
<proteinExistence type="predicted"/>
<evidence type="ECO:0000313" key="2">
    <source>
        <dbReference type="Proteomes" id="UP000095283"/>
    </source>
</evidence>
<reference evidence="3" key="1">
    <citation type="submission" date="2016-11" db="UniProtKB">
        <authorList>
            <consortium name="WormBaseParasite"/>
        </authorList>
    </citation>
    <scope>IDENTIFICATION</scope>
</reference>
<name>A0A1I7X0H0_HETBA</name>
<evidence type="ECO:0000259" key="1">
    <source>
        <dbReference type="Pfam" id="PF01683"/>
    </source>
</evidence>
<feature type="domain" description="EB" evidence="1">
    <location>
        <begin position="46"/>
        <end position="92"/>
    </location>
</feature>
<dbReference type="WBParaSite" id="Hba_10891">
    <property type="protein sequence ID" value="Hba_10891"/>
    <property type="gene ID" value="Hba_10891"/>
</dbReference>
<evidence type="ECO:0000313" key="3">
    <source>
        <dbReference type="WBParaSite" id="Hba_10891"/>
    </source>
</evidence>
<dbReference type="AlphaFoldDB" id="A0A1I7X0H0"/>
<organism evidence="2 3">
    <name type="scientific">Heterorhabditis bacteriophora</name>
    <name type="common">Entomopathogenic nematode worm</name>
    <dbReference type="NCBI Taxonomy" id="37862"/>
    <lineage>
        <taxon>Eukaryota</taxon>
        <taxon>Metazoa</taxon>
        <taxon>Ecdysozoa</taxon>
        <taxon>Nematoda</taxon>
        <taxon>Chromadorea</taxon>
        <taxon>Rhabditida</taxon>
        <taxon>Rhabditina</taxon>
        <taxon>Rhabditomorpha</taxon>
        <taxon>Strongyloidea</taxon>
        <taxon>Heterorhabditidae</taxon>
        <taxon>Heterorhabditis</taxon>
    </lineage>
</organism>
<protein>
    <submittedName>
        <fullName evidence="3">EB domain-containing protein</fullName>
    </submittedName>
</protein>
<dbReference type="InterPro" id="IPR006149">
    <property type="entry name" value="EB_dom"/>
</dbReference>
<accession>A0A1I7X0H0</accession>
<keyword evidence="2" id="KW-1185">Reference proteome</keyword>